<dbReference type="Pfam" id="PF12697">
    <property type="entry name" value="Abhydrolase_6"/>
    <property type="match status" value="1"/>
</dbReference>
<protein>
    <recommendedName>
        <fullName evidence="1">AB hydrolase-1 domain-containing protein</fullName>
    </recommendedName>
</protein>
<name>A0A2R6NJF7_9APHY</name>
<dbReference type="InterPro" id="IPR029058">
    <property type="entry name" value="AB_hydrolase_fold"/>
</dbReference>
<dbReference type="AlphaFoldDB" id="A0A2R6NJF7"/>
<dbReference type="SUPFAM" id="SSF53474">
    <property type="entry name" value="alpha/beta-Hydrolases"/>
    <property type="match status" value="1"/>
</dbReference>
<sequence length="231" mass="26390">MLSPNLNCEQFLLRKRAWRAAYHFRKTSGLLIIDRQMKLPALPITAKRYWNAEYYPDDPEAVTLICTHGTGFHKEHWEPTLEHLYDKLANSNPTIKVRDAWSIDAPNHGDAAVLNEEVLQWGYTSVFGWEEYARSVHAFLTGLGKGVDVDFQSRKLVGIGHSMGAITLWKSKPLLHEAHISLLLQDYGLRPLPTADYPDRIDGVTLKCPRAQEAVRQSYSYRSLQHSNTFT</sequence>
<reference evidence="2 3" key="1">
    <citation type="submission" date="2018-02" db="EMBL/GenBank/DDBJ databases">
        <title>Genome sequence of the basidiomycete white-rot fungus Phlebia centrifuga.</title>
        <authorList>
            <person name="Granchi Z."/>
            <person name="Peng M."/>
            <person name="de Vries R.P."/>
            <person name="Hilden K."/>
            <person name="Makela M.R."/>
            <person name="Grigoriev I."/>
            <person name="Riley R."/>
        </authorList>
    </citation>
    <scope>NUCLEOTIDE SEQUENCE [LARGE SCALE GENOMIC DNA]</scope>
    <source>
        <strain evidence="2 3">FBCC195</strain>
    </source>
</reference>
<evidence type="ECO:0000313" key="3">
    <source>
        <dbReference type="Proteomes" id="UP000186601"/>
    </source>
</evidence>
<comment type="caution">
    <text evidence="2">The sequence shown here is derived from an EMBL/GenBank/DDBJ whole genome shotgun (WGS) entry which is preliminary data.</text>
</comment>
<dbReference type="InterPro" id="IPR000073">
    <property type="entry name" value="AB_hydrolase_1"/>
</dbReference>
<evidence type="ECO:0000313" key="2">
    <source>
        <dbReference type="EMBL" id="PSR72142.1"/>
    </source>
</evidence>
<accession>A0A2R6NJF7</accession>
<proteinExistence type="predicted"/>
<keyword evidence="3" id="KW-1185">Reference proteome</keyword>
<dbReference type="Proteomes" id="UP000186601">
    <property type="component" value="Unassembled WGS sequence"/>
</dbReference>
<feature type="domain" description="AB hydrolase-1" evidence="1">
    <location>
        <begin position="64"/>
        <end position="186"/>
    </location>
</feature>
<dbReference type="STRING" id="98765.A0A2R6NJF7"/>
<gene>
    <name evidence="2" type="ORF">PHLCEN_2v11990</name>
</gene>
<dbReference type="EMBL" id="MLYV02001210">
    <property type="protein sequence ID" value="PSR72142.1"/>
    <property type="molecule type" value="Genomic_DNA"/>
</dbReference>
<organism evidence="2 3">
    <name type="scientific">Hermanssonia centrifuga</name>
    <dbReference type="NCBI Taxonomy" id="98765"/>
    <lineage>
        <taxon>Eukaryota</taxon>
        <taxon>Fungi</taxon>
        <taxon>Dikarya</taxon>
        <taxon>Basidiomycota</taxon>
        <taxon>Agaricomycotina</taxon>
        <taxon>Agaricomycetes</taxon>
        <taxon>Polyporales</taxon>
        <taxon>Meruliaceae</taxon>
        <taxon>Hermanssonia</taxon>
    </lineage>
</organism>
<evidence type="ECO:0000259" key="1">
    <source>
        <dbReference type="Pfam" id="PF12697"/>
    </source>
</evidence>
<dbReference type="OrthoDB" id="94039at2759"/>
<dbReference type="Gene3D" id="3.40.50.1820">
    <property type="entry name" value="alpha/beta hydrolase"/>
    <property type="match status" value="1"/>
</dbReference>